<dbReference type="InterPro" id="IPR050650">
    <property type="entry name" value="Type-II_Cytokine-TF_Rcpt"/>
</dbReference>
<dbReference type="Gene3D" id="2.60.40.10">
    <property type="entry name" value="Immunoglobulins"/>
    <property type="match status" value="3"/>
</dbReference>
<keyword evidence="2" id="KW-0732">Signal</keyword>
<comment type="caution">
    <text evidence="4">The sequence shown here is derived from an EMBL/GenBank/DDBJ whole genome shotgun (WGS) entry which is preliminary data.</text>
</comment>
<reference evidence="4 5" key="1">
    <citation type="journal article" date="2018" name="Proc. R. Soc. B">
        <title>A non-coding region near Follistatin controls head colour polymorphism in the Gouldian finch.</title>
        <authorList>
            <person name="Toomey M.B."/>
            <person name="Marques C.I."/>
            <person name="Andrade P."/>
            <person name="Araujo P.M."/>
            <person name="Sabatino S."/>
            <person name="Gazda M.A."/>
            <person name="Afonso S."/>
            <person name="Lopes R.J."/>
            <person name="Corbo J.C."/>
            <person name="Carneiro M."/>
        </authorList>
    </citation>
    <scope>NUCLEOTIDE SEQUENCE [LARGE SCALE GENOMIC DNA]</scope>
    <source>
        <strain evidence="4">Red01</strain>
        <tissue evidence="4">Muscle</tissue>
    </source>
</reference>
<dbReference type="InterPro" id="IPR036116">
    <property type="entry name" value="FN3_sf"/>
</dbReference>
<feature type="region of interest" description="Disordered" evidence="1">
    <location>
        <begin position="475"/>
        <end position="500"/>
    </location>
</feature>
<dbReference type="Pfam" id="PF01108">
    <property type="entry name" value="Tissue_fac"/>
    <property type="match status" value="1"/>
</dbReference>
<name>A0A3L8S184_CHLGU</name>
<dbReference type="PANTHER" id="PTHR20859:SF90">
    <property type="entry name" value="INTERLEUKIN-10 RECEPTOR SUBUNIT ALPHA"/>
    <property type="match status" value="1"/>
</dbReference>
<dbReference type="InterPro" id="IPR013783">
    <property type="entry name" value="Ig-like_fold"/>
</dbReference>
<dbReference type="PROSITE" id="PS50853">
    <property type="entry name" value="FN3"/>
    <property type="match status" value="1"/>
</dbReference>
<accession>A0A3L8S184</accession>
<dbReference type="STRING" id="44316.ENSEGOP00005016590"/>
<feature type="chain" id="PRO_5018190737" description="Fibronectin type-III domain-containing protein" evidence="2">
    <location>
        <begin position="23"/>
        <end position="623"/>
    </location>
</feature>
<evidence type="ECO:0000256" key="2">
    <source>
        <dbReference type="SAM" id="SignalP"/>
    </source>
</evidence>
<feature type="region of interest" description="Disordered" evidence="1">
    <location>
        <begin position="369"/>
        <end position="462"/>
    </location>
</feature>
<dbReference type="InterPro" id="IPR003961">
    <property type="entry name" value="FN3_dom"/>
</dbReference>
<evidence type="ECO:0000313" key="4">
    <source>
        <dbReference type="EMBL" id="RLV93751.1"/>
    </source>
</evidence>
<protein>
    <recommendedName>
        <fullName evidence="3">Fibronectin type-III domain-containing protein</fullName>
    </recommendedName>
</protein>
<gene>
    <name evidence="4" type="ORF">DV515_00013357</name>
</gene>
<keyword evidence="5" id="KW-1185">Reference proteome</keyword>
<feature type="compositionally biased region" description="Low complexity" evidence="1">
    <location>
        <begin position="442"/>
        <end position="454"/>
    </location>
</feature>
<sequence length="623" mass="66541">MVPCATALALCLALLLACRTHGEGLPRPRSVRFAAEMGWHLLRWEPGHGCPSNARYDVEYIVYGAKTPWTAVPECRNTSELSCDLTPYTPDPERRYHARVRAVAGNHTSSWQKTHGFFPQQAGLRLAGHSLSVMGNSIQVRLLLLSGNVSLEYSDFQKEMTRYHVYVRRTRDNHTILDLPAVIIVTEQPGEFRQGTAEEEEGGKQELSGASLCCPLQITVVKNSTEFTIRELFWVTEYCLSVEPSLAHRPVPARRTGEQCVTTGHRDRSAELLPDILSSSSIILSLLGLLGALLACTYVRKPVRTPSALKSFMKQSSLWVEHEPPSSGSLDADPVQQLFLCQKEPQLGSSPDSSTSTAHLPLEQGWTLPAWPKDQLGPLEPTGSRDSSGTSTDSGICLHVPSSSSSSSSLSCSAGPEPHGYRQQLPTAEDSGVGLESPCPAPGCSSGSGNASPGETGLCPAGSQADVEFRGYLQQSKGTVEPQRAPGKGEPLSGSAGSVQGLGSTDTVLDMECSELAVCKGYLKQSSPEHPLAQDLAAWGAPSCDFSSQLGPQAPTLLSWAAPGAPLTSKASPDLKTPFDPNIFSSTAFAGTLLLAPSLSSSWISPPITPLGRLSGDSRDSRL</sequence>
<feature type="signal peptide" evidence="2">
    <location>
        <begin position="1"/>
        <end position="22"/>
    </location>
</feature>
<evidence type="ECO:0000259" key="3">
    <source>
        <dbReference type="PROSITE" id="PS50853"/>
    </source>
</evidence>
<dbReference type="SUPFAM" id="SSF49265">
    <property type="entry name" value="Fibronectin type III"/>
    <property type="match status" value="2"/>
</dbReference>
<dbReference type="OrthoDB" id="9886749at2759"/>
<feature type="domain" description="Fibronectin type-III" evidence="3">
    <location>
        <begin position="25"/>
        <end position="122"/>
    </location>
</feature>
<dbReference type="GO" id="GO:0005886">
    <property type="term" value="C:plasma membrane"/>
    <property type="evidence" value="ECO:0007669"/>
    <property type="project" value="TreeGrafter"/>
</dbReference>
<dbReference type="EMBL" id="QUSF01000089">
    <property type="protein sequence ID" value="RLV93751.1"/>
    <property type="molecule type" value="Genomic_DNA"/>
</dbReference>
<feature type="compositionally biased region" description="Low complexity" evidence="1">
    <location>
        <begin position="382"/>
        <end position="395"/>
    </location>
</feature>
<proteinExistence type="predicted"/>
<dbReference type="Proteomes" id="UP000276834">
    <property type="component" value="Unassembled WGS sequence"/>
</dbReference>
<dbReference type="GO" id="GO:0004896">
    <property type="term" value="F:cytokine receptor activity"/>
    <property type="evidence" value="ECO:0007669"/>
    <property type="project" value="TreeGrafter"/>
</dbReference>
<evidence type="ECO:0000256" key="1">
    <source>
        <dbReference type="SAM" id="MobiDB-lite"/>
    </source>
</evidence>
<dbReference type="PANTHER" id="PTHR20859">
    <property type="entry name" value="INTERFERON/INTERLEUKIN RECEPTOR"/>
    <property type="match status" value="1"/>
</dbReference>
<feature type="compositionally biased region" description="Low complexity" evidence="1">
    <location>
        <begin position="402"/>
        <end position="413"/>
    </location>
</feature>
<evidence type="ECO:0000313" key="5">
    <source>
        <dbReference type="Proteomes" id="UP000276834"/>
    </source>
</evidence>
<dbReference type="AlphaFoldDB" id="A0A3L8S184"/>
<organism evidence="4 5">
    <name type="scientific">Chloebia gouldiae</name>
    <name type="common">Gouldian finch</name>
    <name type="synonym">Erythrura gouldiae</name>
    <dbReference type="NCBI Taxonomy" id="44316"/>
    <lineage>
        <taxon>Eukaryota</taxon>
        <taxon>Metazoa</taxon>
        <taxon>Chordata</taxon>
        <taxon>Craniata</taxon>
        <taxon>Vertebrata</taxon>
        <taxon>Euteleostomi</taxon>
        <taxon>Archelosauria</taxon>
        <taxon>Archosauria</taxon>
        <taxon>Dinosauria</taxon>
        <taxon>Saurischia</taxon>
        <taxon>Theropoda</taxon>
        <taxon>Coelurosauria</taxon>
        <taxon>Aves</taxon>
        <taxon>Neognathae</taxon>
        <taxon>Neoaves</taxon>
        <taxon>Telluraves</taxon>
        <taxon>Australaves</taxon>
        <taxon>Passeriformes</taxon>
        <taxon>Passeroidea</taxon>
        <taxon>Passeridae</taxon>
        <taxon>Chloebia</taxon>
    </lineage>
</organism>